<accession>A0ACA9Q8W3</accession>
<sequence length="614" mass="69855">MSKNHKYFKRKPEFWNIMDYLNECDLEPFDLKFKMASKSFLKLWRGRGPARSPFIQGSDPALAPLGRSLSARQADVLCDRIEAKEWEKRRTRQQVHVHQSVNVNLNVTIINGGTVGCINNEAMSSKRNQNEDDREEKLTKRTKINEHFSPVCETKNDHVQRPCDNILPGDIQRPCDENTPPGDTQKSNGHTTSSPCRKSDRYATPSPYIKPDGSTTPSSCSPTLGSSTVEISLFDYISNPFLEENSIISIDDVPQELTFEHDNINNDLFLGEINVSQLFSNYQSRSLELAKTKGLFVESNVHEILSLSSIFLLTQNSHSDIMINMFGSPLLDQIYQEFMPTQQATLDPQCELIFREAIKMAMKNSCEHAVNWLYGKLARENVLRENAGSTILDCLRTLPTLNIRSDHSEMTHITNYLDRIMKGFFDDPNRHIVQWSNTALEESKAKNFDGRTKQPDFTVSVIHQLRAKAVLFVGEVTPPTQKNNVFKICNDLIRIGIFMKDCLDSAIDKGADIKVLGFQCIDYKVDFYAMDLTKGSYVMIHIGQITLPASVKEMLSFVDEFEMLLRIQKIFRESFNSLYANLCHPGSPLAKASFKRKTLSTPKFQQLVSKTQCQ</sequence>
<organism evidence="1 2">
    <name type="scientific">Racocetra persica</name>
    <dbReference type="NCBI Taxonomy" id="160502"/>
    <lineage>
        <taxon>Eukaryota</taxon>
        <taxon>Fungi</taxon>
        <taxon>Fungi incertae sedis</taxon>
        <taxon>Mucoromycota</taxon>
        <taxon>Glomeromycotina</taxon>
        <taxon>Glomeromycetes</taxon>
        <taxon>Diversisporales</taxon>
        <taxon>Gigasporaceae</taxon>
        <taxon>Racocetra</taxon>
    </lineage>
</organism>
<proteinExistence type="predicted"/>
<evidence type="ECO:0000313" key="2">
    <source>
        <dbReference type="Proteomes" id="UP000789920"/>
    </source>
</evidence>
<protein>
    <submittedName>
        <fullName evidence="1">30545_t:CDS:1</fullName>
    </submittedName>
</protein>
<dbReference type="EMBL" id="CAJVQC010028256">
    <property type="protein sequence ID" value="CAG8739073.1"/>
    <property type="molecule type" value="Genomic_DNA"/>
</dbReference>
<comment type="caution">
    <text evidence="1">The sequence shown here is derived from an EMBL/GenBank/DDBJ whole genome shotgun (WGS) entry which is preliminary data.</text>
</comment>
<evidence type="ECO:0000313" key="1">
    <source>
        <dbReference type="EMBL" id="CAG8739073.1"/>
    </source>
</evidence>
<reference evidence="1" key="1">
    <citation type="submission" date="2021-06" db="EMBL/GenBank/DDBJ databases">
        <authorList>
            <person name="Kallberg Y."/>
            <person name="Tangrot J."/>
            <person name="Rosling A."/>
        </authorList>
    </citation>
    <scope>NUCLEOTIDE SEQUENCE</scope>
    <source>
        <strain evidence="1">MA461A</strain>
    </source>
</reference>
<dbReference type="Proteomes" id="UP000789920">
    <property type="component" value="Unassembled WGS sequence"/>
</dbReference>
<keyword evidence="2" id="KW-1185">Reference proteome</keyword>
<name>A0ACA9Q8W3_9GLOM</name>
<gene>
    <name evidence="1" type="ORF">RPERSI_LOCUS12967</name>
</gene>